<dbReference type="Pfam" id="PF04194">
    <property type="entry name" value="PDCD2_C"/>
    <property type="match status" value="1"/>
</dbReference>
<dbReference type="InterPro" id="IPR007320">
    <property type="entry name" value="PDCD2_C"/>
</dbReference>
<dbReference type="GO" id="GO:0005737">
    <property type="term" value="C:cytoplasm"/>
    <property type="evidence" value="ECO:0007669"/>
    <property type="project" value="InterPro"/>
</dbReference>
<proteinExistence type="predicted"/>
<feature type="coiled-coil region" evidence="1">
    <location>
        <begin position="206"/>
        <end position="233"/>
    </location>
</feature>
<sequence length="358" mass="40484">MAQHMSQEPQVLLGFKDATLDGKASCDVSKIGGLPDPVPRVKLSFPSCPLCSSVLCHVVQVYCPLEGSHYHRVIYVFACSTKSCWGKPQRDTQSWLKSWVTLRSQCLEIHNVQVTQDVPKQEKEMAATDWCEGADDWGIDDEPEVPPVKSDHACSSAAPVPTDWTSQLQNLSLTDAPEPLQSCDSVFRSFYIAVAEEEDCAWDMDLDHARRLLKNYEQQEKSAMEALECCEAKGEGEKYEKCPLQNRDLVFHKFLKKISPCRQQILRYSWNGTPLYMSSPDEASQPSSCPRCGARRVFEFQLMPALVAMLQGTKADLLLEFGTVLIFTCERSCWEEGDKSPVQEFCIVQEDPDQRYFN</sequence>
<dbReference type="PANTHER" id="PTHR46421:SF1">
    <property type="entry name" value="PROGRAMMED CELL DEATH PROTEIN 2-LIKE"/>
    <property type="match status" value="1"/>
</dbReference>
<dbReference type="AlphaFoldDB" id="A0AAV7AVB3"/>
<evidence type="ECO:0000256" key="1">
    <source>
        <dbReference type="SAM" id="Coils"/>
    </source>
</evidence>
<dbReference type="PANTHER" id="PTHR46421">
    <property type="entry name" value="PROGRAMMED CELL DEATH PROTEIN 2-LIKE"/>
    <property type="match status" value="1"/>
</dbReference>
<dbReference type="Proteomes" id="UP000824782">
    <property type="component" value="Unassembled WGS sequence"/>
</dbReference>
<dbReference type="InterPro" id="IPR052815">
    <property type="entry name" value="PDCD2-like_regulator"/>
</dbReference>
<name>A0AAV7AVB3_ENGPU</name>
<dbReference type="EMBL" id="WNYA01000007">
    <property type="protein sequence ID" value="KAG8563226.1"/>
    <property type="molecule type" value="Genomic_DNA"/>
</dbReference>
<reference evidence="3" key="1">
    <citation type="thesis" date="2020" institute="ProQuest LLC" country="789 East Eisenhower Parkway, Ann Arbor, MI, USA">
        <title>Comparative Genomics and Chromosome Evolution.</title>
        <authorList>
            <person name="Mudd A.B."/>
        </authorList>
    </citation>
    <scope>NUCLEOTIDE SEQUENCE</scope>
    <source>
        <strain evidence="3">237g6f4</strain>
        <tissue evidence="3">Blood</tissue>
    </source>
</reference>
<organism evidence="3 4">
    <name type="scientific">Engystomops pustulosus</name>
    <name type="common">Tungara frog</name>
    <name type="synonym">Physalaemus pustulosus</name>
    <dbReference type="NCBI Taxonomy" id="76066"/>
    <lineage>
        <taxon>Eukaryota</taxon>
        <taxon>Metazoa</taxon>
        <taxon>Chordata</taxon>
        <taxon>Craniata</taxon>
        <taxon>Vertebrata</taxon>
        <taxon>Euteleostomi</taxon>
        <taxon>Amphibia</taxon>
        <taxon>Batrachia</taxon>
        <taxon>Anura</taxon>
        <taxon>Neobatrachia</taxon>
        <taxon>Hyloidea</taxon>
        <taxon>Leptodactylidae</taxon>
        <taxon>Leiuperinae</taxon>
        <taxon>Engystomops</taxon>
    </lineage>
</organism>
<comment type="caution">
    <text evidence="3">The sequence shown here is derived from an EMBL/GenBank/DDBJ whole genome shotgun (WGS) entry which is preliminary data.</text>
</comment>
<gene>
    <name evidence="3" type="ORF">GDO81_015984</name>
</gene>
<accession>A0AAV7AVB3</accession>
<dbReference type="GO" id="GO:0006915">
    <property type="term" value="P:apoptotic process"/>
    <property type="evidence" value="ECO:0007669"/>
    <property type="project" value="TreeGrafter"/>
</dbReference>
<evidence type="ECO:0000259" key="2">
    <source>
        <dbReference type="Pfam" id="PF04194"/>
    </source>
</evidence>
<keyword evidence="4" id="KW-1185">Reference proteome</keyword>
<evidence type="ECO:0000313" key="3">
    <source>
        <dbReference type="EMBL" id="KAG8563226.1"/>
    </source>
</evidence>
<feature type="domain" description="Programmed cell death protein 2 C-terminal" evidence="2">
    <location>
        <begin position="248"/>
        <end position="350"/>
    </location>
</feature>
<evidence type="ECO:0000313" key="4">
    <source>
        <dbReference type="Proteomes" id="UP000824782"/>
    </source>
</evidence>
<keyword evidence="1" id="KW-0175">Coiled coil</keyword>
<protein>
    <recommendedName>
        <fullName evidence="2">Programmed cell death protein 2 C-terminal domain-containing protein</fullName>
    </recommendedName>
</protein>